<feature type="transmembrane region" description="Helical" evidence="1">
    <location>
        <begin position="197"/>
        <end position="221"/>
    </location>
</feature>
<keyword evidence="4" id="KW-1185">Reference proteome</keyword>
<evidence type="ECO:0000256" key="1">
    <source>
        <dbReference type="SAM" id="Phobius"/>
    </source>
</evidence>
<feature type="transmembrane region" description="Helical" evidence="1">
    <location>
        <begin position="39"/>
        <end position="62"/>
    </location>
</feature>
<dbReference type="InterPro" id="IPR002931">
    <property type="entry name" value="Transglutaminase-like"/>
</dbReference>
<organism evidence="3 4">
    <name type="scientific">Paenibacillus lycopersici</name>
    <dbReference type="NCBI Taxonomy" id="2704462"/>
    <lineage>
        <taxon>Bacteria</taxon>
        <taxon>Bacillati</taxon>
        <taxon>Bacillota</taxon>
        <taxon>Bacilli</taxon>
        <taxon>Bacillales</taxon>
        <taxon>Paenibacillaceae</taxon>
        <taxon>Paenibacillus</taxon>
    </lineage>
</organism>
<keyword evidence="1" id="KW-0472">Membrane</keyword>
<dbReference type="Proteomes" id="UP000476064">
    <property type="component" value="Chromosome"/>
</dbReference>
<accession>A0A6C0G130</accession>
<dbReference type="InterPro" id="IPR038765">
    <property type="entry name" value="Papain-like_cys_pep_sf"/>
</dbReference>
<keyword evidence="1" id="KW-0812">Transmembrane</keyword>
<dbReference type="PANTHER" id="PTHR42736:SF1">
    <property type="entry name" value="PROTEIN-GLUTAMINE GAMMA-GLUTAMYLTRANSFERASE"/>
    <property type="match status" value="1"/>
</dbReference>
<dbReference type="EMBL" id="CP048209">
    <property type="protein sequence ID" value="QHT60240.1"/>
    <property type="molecule type" value="Genomic_DNA"/>
</dbReference>
<feature type="transmembrane region" description="Helical" evidence="1">
    <location>
        <begin position="166"/>
        <end position="185"/>
    </location>
</feature>
<keyword evidence="1" id="KW-1133">Transmembrane helix</keyword>
<feature type="domain" description="Transglutaminase-like" evidence="2">
    <location>
        <begin position="496"/>
        <end position="586"/>
    </location>
</feature>
<dbReference type="SMART" id="SM00460">
    <property type="entry name" value="TGc"/>
    <property type="match status" value="1"/>
</dbReference>
<dbReference type="Pfam" id="PF01841">
    <property type="entry name" value="Transglut_core"/>
    <property type="match status" value="1"/>
</dbReference>
<evidence type="ECO:0000259" key="2">
    <source>
        <dbReference type="SMART" id="SM00460"/>
    </source>
</evidence>
<evidence type="ECO:0000313" key="4">
    <source>
        <dbReference type="Proteomes" id="UP000476064"/>
    </source>
</evidence>
<proteinExistence type="predicted"/>
<reference evidence="3 4" key="1">
    <citation type="submission" date="2020-01" db="EMBL/GenBank/DDBJ databases">
        <title>Paenibacillus sp. nov., isolated from tomato rhizosphere.</title>
        <authorList>
            <person name="Weon H.-Y."/>
            <person name="Lee S.A."/>
        </authorList>
    </citation>
    <scope>NUCLEOTIDE SEQUENCE [LARGE SCALE GENOMIC DNA]</scope>
    <source>
        <strain evidence="3 4">12200R-189</strain>
    </source>
</reference>
<evidence type="ECO:0000313" key="3">
    <source>
        <dbReference type="EMBL" id="QHT60240.1"/>
    </source>
</evidence>
<dbReference type="RefSeq" id="WP_162356302.1">
    <property type="nucleotide sequence ID" value="NZ_CP048209.1"/>
</dbReference>
<dbReference type="SUPFAM" id="SSF54001">
    <property type="entry name" value="Cysteine proteinases"/>
    <property type="match status" value="1"/>
</dbReference>
<dbReference type="KEGG" id="plyc:GXP70_09985"/>
<sequence>MTAVRRVFARWLTVGLYRKISAVFAALMIYQWIRCLGDYWWMETFAIVNGVLLAAALANVLIPNKYLSIGAQLAALVWLNVSYAHFEWQPFVGTRRHLLNWMYWIGNQFGELNPYLWISLGILAAFHMIVSLRRKRGYMLLIVGTAILSLTVADSIFTPIYLWEEIAWIVFIGLGWLVASHFAGFKSRHPDNWAQLLEYPLSLFVPILFILTLVMAAGLFVPTIRPMLTDPYTAWKASRGETVTTFVGDKAVVIAIAKNNADTRSGYSRNDGVLGGGFTFDYTPVMTVVTTKKSYWRGETRAFYNGTGWLESADEKQEEPLKGIVSGQPLQVNGVPSSAATETITQTVTMERKDKFPVLFGAGPISEVTSINESKESFPALGWLPDSWELRMPKSASVHYPKSYMIESKVPVLDENKLRGGSAVKPAAEAVSSVYTELPDNLPDRVSALAKQITQDAATPYDKVEALVNYLQLHYQYTNTPDLGKKSSKDFVDAFLFEIKEGYCDYFSTSLAVMARSLGIPARWVKGYSSGSLPGNEEMQRRLQGYPSANSNPDGAGAYTVRNADAHSWVEIYFNDYGWLPFEATPGFSYPYALPKDEPAPVTDDVVATDIAAVDEPAEETGGFDVKPWMFWTAAGALALALAFYAYRSFPALVRRYRGRSDTVNARIVGETNRLIKYCRKKGMDVEHNETVRETMGRWSTRLTSLQPQFAVVQDAFEKAMYSRQAMTQEEADRASAMMKQIREHIG</sequence>
<feature type="transmembrane region" description="Helical" evidence="1">
    <location>
        <begin position="12"/>
        <end position="33"/>
    </location>
</feature>
<feature type="transmembrane region" description="Helical" evidence="1">
    <location>
        <begin position="114"/>
        <end position="132"/>
    </location>
</feature>
<dbReference type="PANTHER" id="PTHR42736">
    <property type="entry name" value="PROTEIN-GLUTAMINE GAMMA-GLUTAMYLTRANSFERASE"/>
    <property type="match status" value="1"/>
</dbReference>
<dbReference type="Gene3D" id="3.10.620.30">
    <property type="match status" value="1"/>
</dbReference>
<feature type="transmembrane region" description="Helical" evidence="1">
    <location>
        <begin position="629"/>
        <end position="647"/>
    </location>
</feature>
<name>A0A6C0G130_9BACL</name>
<dbReference type="InterPro" id="IPR052901">
    <property type="entry name" value="Bact_TGase-like"/>
</dbReference>
<dbReference type="AlphaFoldDB" id="A0A6C0G130"/>
<feature type="transmembrane region" description="Helical" evidence="1">
    <location>
        <begin position="69"/>
        <end position="86"/>
    </location>
</feature>
<protein>
    <submittedName>
        <fullName evidence="3">Transglutaminase domain-containing protein</fullName>
    </submittedName>
</protein>
<gene>
    <name evidence="3" type="ORF">GXP70_09985</name>
</gene>
<feature type="transmembrane region" description="Helical" evidence="1">
    <location>
        <begin position="139"/>
        <end position="160"/>
    </location>
</feature>